<evidence type="ECO:0000256" key="9">
    <source>
        <dbReference type="ARBA" id="ARBA00023163"/>
    </source>
</evidence>
<evidence type="ECO:0000256" key="13">
    <source>
        <dbReference type="PIRNR" id="PIRNR036946"/>
    </source>
</evidence>
<evidence type="ECO:0000256" key="6">
    <source>
        <dbReference type="ARBA" id="ARBA00022782"/>
    </source>
</evidence>
<dbReference type="GO" id="GO:0005634">
    <property type="term" value="C:nucleus"/>
    <property type="evidence" value="ECO:0007669"/>
    <property type="project" value="UniProtKB-SubCell"/>
</dbReference>
<keyword evidence="16" id="KW-1185">Reference proteome</keyword>
<sequence length="641" mass="73322">MKIFCSRANPTTGSVEWVEEDEHYDYHQEIARSSYADMLHDKDRVFKPMADAAVKIVEENGFSDKIKVINKHSTEVTVGPEGDMPCRANILVTELFDTELIGEGALPSYEHAHRHLVEENCEAVPHRATVYAQLVESRRMWSWNKLFPIRVQTSLGEQVIVPPVDLERCPGAPSVCDIQLNQVSPAEFTVLSDVLPIFSVDFSKQVSSSAACHSRQFEPLASGRAQVVLSWWDIEMDPEGKIKCTMAPFWAHSDPEEMQWRDHWMQCVYFLPQEEPVVQGSALCLVAHHDDYCIWYSLQRTSPENNERVREMRPVCDCQAHLLWNRPRFGEINDQDRTDRYVQALRTVLKPDSVCLCVSDGSLMSMLAHHLGAEQVFTIESSAASHKLMRKIFKANHLEDKINIIEKRPELLTNEDLKGRKVSLLLGEPFFTTSLLPWHNLYFWYVRTTVDQHLGPGAVVMPQAASLHAVVVEFRDLWRIRSPCGDCEGFDVHIMDDMIKRALDFRESREAEPHPLWEYPCRSLSEPWQILAFDFQQLVPLQPLRAEGTVELRRPGQSHAAVLWMEYHLTPECMLSTGLLEPVDPEGGCCWNPHCKQAVYFFSPAPDPRVPLGSPQTVSYVVEFHPDTGDITMEFRLEDTN</sequence>
<evidence type="ECO:0000256" key="10">
    <source>
        <dbReference type="ARBA" id="ARBA00023242"/>
    </source>
</evidence>
<keyword evidence="8 13" id="KW-0805">Transcription regulation</keyword>
<evidence type="ECO:0000313" key="16">
    <source>
        <dbReference type="Proteomes" id="UP000233040"/>
    </source>
</evidence>
<dbReference type="SUPFAM" id="SSF53335">
    <property type="entry name" value="S-adenosyl-L-methionine-dependent methyltransferases"/>
    <property type="match status" value="2"/>
</dbReference>
<dbReference type="GO" id="GO:0005829">
    <property type="term" value="C:cytosol"/>
    <property type="evidence" value="ECO:0007669"/>
    <property type="project" value="UniProtKB-SubCell"/>
</dbReference>
<dbReference type="Pfam" id="PF22528">
    <property type="entry name" value="PRMT_C"/>
    <property type="match status" value="2"/>
</dbReference>
<evidence type="ECO:0000256" key="2">
    <source>
        <dbReference type="ARBA" id="ARBA00022603"/>
    </source>
</evidence>
<dbReference type="InterPro" id="IPR014644">
    <property type="entry name" value="MeTrfase_PRMT7"/>
</dbReference>
<evidence type="ECO:0000256" key="4">
    <source>
        <dbReference type="ARBA" id="ARBA00022691"/>
    </source>
</evidence>
<evidence type="ECO:0000256" key="7">
    <source>
        <dbReference type="ARBA" id="ARBA00022853"/>
    </source>
</evidence>
<evidence type="ECO:0000256" key="3">
    <source>
        <dbReference type="ARBA" id="ARBA00022679"/>
    </source>
</evidence>
<dbReference type="Proteomes" id="UP000233040">
    <property type="component" value="Unassembled WGS sequence"/>
</dbReference>
<keyword evidence="6 13" id="KW-0221">Differentiation</keyword>
<evidence type="ECO:0000256" key="5">
    <source>
        <dbReference type="ARBA" id="ARBA00022737"/>
    </source>
</evidence>
<dbReference type="GO" id="GO:0032259">
    <property type="term" value="P:methylation"/>
    <property type="evidence" value="ECO:0007669"/>
    <property type="project" value="UniProtKB-KW"/>
</dbReference>
<evidence type="ECO:0000256" key="8">
    <source>
        <dbReference type="ARBA" id="ARBA00023015"/>
    </source>
</evidence>
<dbReference type="Gene3D" id="3.40.50.150">
    <property type="entry name" value="Vaccinia Virus protein VP39"/>
    <property type="match status" value="2"/>
</dbReference>
<keyword evidence="5" id="KW-0677">Repeat</keyword>
<dbReference type="Ensembl" id="ENSCCAT00000039314.1">
    <property type="protein sequence ID" value="ENSCCAP00000021819.1"/>
    <property type="gene ID" value="ENSCCAG00000028718.1"/>
</dbReference>
<reference evidence="15" key="2">
    <citation type="submission" date="2025-09" db="UniProtKB">
        <authorList>
            <consortium name="Ensembl"/>
        </authorList>
    </citation>
    <scope>IDENTIFICATION</scope>
</reference>
<dbReference type="GO" id="GO:0030154">
    <property type="term" value="P:cell differentiation"/>
    <property type="evidence" value="ECO:0007669"/>
    <property type="project" value="UniProtKB-KW"/>
</dbReference>
<name>A0A2K5R102_CEBIM</name>
<protein>
    <recommendedName>
        <fullName evidence="13">Protein arginine N-methyltransferase</fullName>
        <ecNumber evidence="13">2.1.1.321</ecNumber>
    </recommendedName>
</protein>
<dbReference type="FunFam" id="3.40.50.150:FF:000322">
    <property type="entry name" value="Protein arginine N-methyltransferase"/>
    <property type="match status" value="1"/>
</dbReference>
<keyword evidence="1 13" id="KW-0963">Cytoplasm</keyword>
<dbReference type="GO" id="GO:0044020">
    <property type="term" value="F:histone H4R3 methyltransferase activity"/>
    <property type="evidence" value="ECO:0007669"/>
    <property type="project" value="UniProtKB-UniRule"/>
</dbReference>
<comment type="similarity">
    <text evidence="13">Belongs to the class I-like SAM-binding methyltransferase superfamily. Protein arginine N-methyltransferase family. PRMT7 subfamily.</text>
</comment>
<dbReference type="GO" id="GO:0000387">
    <property type="term" value="P:spliceosomal snRNP assembly"/>
    <property type="evidence" value="ECO:0007669"/>
    <property type="project" value="UniProtKB-UniRule"/>
</dbReference>
<evidence type="ECO:0000256" key="11">
    <source>
        <dbReference type="ARBA" id="ARBA00025570"/>
    </source>
</evidence>
<dbReference type="GO" id="GO:0035241">
    <property type="term" value="F:protein-arginine omega-N monomethyltransferase activity"/>
    <property type="evidence" value="ECO:0007669"/>
    <property type="project" value="UniProtKB-EC"/>
</dbReference>
<feature type="domain" description="Protein arginine N-methyltransferase" evidence="14">
    <location>
        <begin position="464"/>
        <end position="639"/>
    </location>
</feature>
<dbReference type="EC" id="2.1.1.321" evidence="13"/>
<dbReference type="PANTHER" id="PTHR11006:SF4">
    <property type="entry name" value="PROTEIN ARGININE N-METHYLTRANSFERASE 7"/>
    <property type="match status" value="1"/>
</dbReference>
<evidence type="ECO:0000256" key="12">
    <source>
        <dbReference type="ARBA" id="ARBA00048213"/>
    </source>
</evidence>
<keyword evidence="2 13" id="KW-0489">Methyltransferase</keyword>
<dbReference type="GeneTree" id="ENSGT00940000156879"/>
<reference evidence="15" key="1">
    <citation type="submission" date="2025-08" db="UniProtKB">
        <authorList>
            <consortium name="Ensembl"/>
        </authorList>
    </citation>
    <scope>IDENTIFICATION</scope>
</reference>
<evidence type="ECO:0000313" key="15">
    <source>
        <dbReference type="Ensembl" id="ENSCCAP00000021819.1"/>
    </source>
</evidence>
<dbReference type="GO" id="GO:0035243">
    <property type="term" value="F:protein-arginine omega-N symmetric methyltransferase activity"/>
    <property type="evidence" value="ECO:0007669"/>
    <property type="project" value="UniProtKB-ARBA"/>
</dbReference>
<dbReference type="Gene3D" id="2.70.160.11">
    <property type="entry name" value="Hnrnp arginine n-methyltransferase1"/>
    <property type="match status" value="2"/>
</dbReference>
<keyword evidence="7 13" id="KW-0156">Chromatin regulator</keyword>
<evidence type="ECO:0000259" key="14">
    <source>
        <dbReference type="Pfam" id="PF22528"/>
    </source>
</evidence>
<dbReference type="FunFam" id="2.70.160.11:FF:000004">
    <property type="entry name" value="Protein arginine N-methyltransferase 7"/>
    <property type="match status" value="1"/>
</dbReference>
<dbReference type="PROSITE" id="PS51678">
    <property type="entry name" value="SAM_MT_PRMT"/>
    <property type="match status" value="2"/>
</dbReference>
<comment type="subcellular location">
    <subcellularLocation>
        <location evidence="13">Cytoplasm</location>
        <location evidence="13">Cytosol</location>
    </subcellularLocation>
    <subcellularLocation>
        <location evidence="13">Nucleus</location>
    </subcellularLocation>
</comment>
<dbReference type="InterPro" id="IPR025799">
    <property type="entry name" value="Arg_MeTrfase"/>
</dbReference>
<accession>A0A2K5R102</accession>
<dbReference type="PIRSF" id="PIRSF036946">
    <property type="entry name" value="Arg_N-mtase"/>
    <property type="match status" value="1"/>
</dbReference>
<feature type="domain" description="Protein arginine N-methyltransferase" evidence="14">
    <location>
        <begin position="126"/>
        <end position="299"/>
    </location>
</feature>
<gene>
    <name evidence="15" type="primary">PRMT7</name>
</gene>
<organism evidence="15 16">
    <name type="scientific">Cebus imitator</name>
    <name type="common">Panamanian white-faced capuchin</name>
    <name type="synonym">Cebus capucinus imitator</name>
    <dbReference type="NCBI Taxonomy" id="2715852"/>
    <lineage>
        <taxon>Eukaryota</taxon>
        <taxon>Metazoa</taxon>
        <taxon>Chordata</taxon>
        <taxon>Craniata</taxon>
        <taxon>Vertebrata</taxon>
        <taxon>Euteleostomi</taxon>
        <taxon>Mammalia</taxon>
        <taxon>Eutheria</taxon>
        <taxon>Euarchontoglires</taxon>
        <taxon>Primates</taxon>
        <taxon>Haplorrhini</taxon>
        <taxon>Platyrrhini</taxon>
        <taxon>Cebidae</taxon>
        <taxon>Cebinae</taxon>
        <taxon>Cebus</taxon>
    </lineage>
</organism>
<comment type="catalytic activity">
    <reaction evidence="12 13">
        <text>L-arginyl-[protein] + S-adenosyl-L-methionine = N(omega)-methyl-L-arginyl-[protein] + S-adenosyl-L-homocysteine + H(+)</text>
        <dbReference type="Rhea" id="RHEA:48100"/>
        <dbReference type="Rhea" id="RHEA-COMP:10532"/>
        <dbReference type="Rhea" id="RHEA-COMP:11990"/>
        <dbReference type="ChEBI" id="CHEBI:15378"/>
        <dbReference type="ChEBI" id="CHEBI:29965"/>
        <dbReference type="ChEBI" id="CHEBI:57856"/>
        <dbReference type="ChEBI" id="CHEBI:59789"/>
        <dbReference type="ChEBI" id="CHEBI:65280"/>
        <dbReference type="EC" id="2.1.1.321"/>
    </reaction>
</comment>
<keyword evidence="4 13" id="KW-0949">S-adenosyl-L-methionine</keyword>
<keyword evidence="10 13" id="KW-0539">Nucleus</keyword>
<dbReference type="InterPro" id="IPR055135">
    <property type="entry name" value="PRMT_dom"/>
</dbReference>
<keyword evidence="3 13" id="KW-0808">Transferase</keyword>
<dbReference type="AlphaFoldDB" id="A0A2K5R102"/>
<dbReference type="InterPro" id="IPR029063">
    <property type="entry name" value="SAM-dependent_MTases_sf"/>
</dbReference>
<dbReference type="PANTHER" id="PTHR11006">
    <property type="entry name" value="PROTEIN ARGININE N-METHYLTRANSFERASE"/>
    <property type="match status" value="1"/>
</dbReference>
<evidence type="ECO:0000256" key="1">
    <source>
        <dbReference type="ARBA" id="ARBA00022490"/>
    </source>
</evidence>
<dbReference type="FunFam" id="3.40.50.150:FF:000070">
    <property type="entry name" value="Protein arginine N-methyltransferase 7"/>
    <property type="match status" value="1"/>
</dbReference>
<comment type="function">
    <text evidence="11 13">Arginine methyltransferase that can both catalyze the formation of omega-N monomethylarginine (MMA) and symmetrical dimethylarginine (sDMA), with a preference for the formation of MMA. Specifically mediates the symmetrical dimethylation of arginine residues in the small nuclear ribonucleoproteins Sm D1 (SNRPD1) and Sm D3 (SNRPD3); such methylation being required for the assembly and biogenesis of snRNP core particles. Specifically mediates the symmetric dimethylation of histone H4 'Arg-3' to form H4R3me2s. Plays a role in gene imprinting by being recruited by CTCFL at the H19 imprinted control region (ICR) and methylating histone H4 to form H4R3me2s, possibly leading to recruit DNA methyltransferases at these sites. May also play a role in embryonic stem cell (ESC) pluripotency. Also able to mediate the arginine methylation of histone H2A and myelin basic protein (MBP) in vitro; the relevance of such results is however unclear in vivo.</text>
</comment>
<proteinExistence type="inferred from homology"/>
<keyword evidence="9 13" id="KW-0804">Transcription</keyword>
<dbReference type="FunFam" id="2.70.160.11:FF:000010">
    <property type="entry name" value="Protein arginine N-methyltransferase"/>
    <property type="match status" value="1"/>
</dbReference>